<evidence type="ECO:0000313" key="3">
    <source>
        <dbReference type="Proteomes" id="UP000231407"/>
    </source>
</evidence>
<dbReference type="SUPFAM" id="SSF47413">
    <property type="entry name" value="lambda repressor-like DNA-binding domains"/>
    <property type="match status" value="1"/>
</dbReference>
<accession>A0A2M7ARY5</accession>
<name>A0A2M7ARY5_9BACT</name>
<sequence>MDWITHKKQLLKKSAFRKALKESELEFQIAKSVIEARLKKGLTQKQLAKKLDTRQSVISRLENIKTTPSLSFLKRLAVATGSKLTVTFQ</sequence>
<dbReference type="AlphaFoldDB" id="A0A2M7ARY5"/>
<dbReference type="Gene3D" id="1.10.260.40">
    <property type="entry name" value="lambda repressor-like DNA-binding domains"/>
    <property type="match status" value="1"/>
</dbReference>
<reference evidence="3" key="1">
    <citation type="submission" date="2017-09" db="EMBL/GenBank/DDBJ databases">
        <title>Depth-based differentiation of microbial function through sediment-hosted aquifers and enrichment of novel symbionts in the deep terrestrial subsurface.</title>
        <authorList>
            <person name="Probst A.J."/>
            <person name="Ladd B."/>
            <person name="Jarett J.K."/>
            <person name="Geller-Mcgrath D.E."/>
            <person name="Sieber C.M.K."/>
            <person name="Emerson J.B."/>
            <person name="Anantharaman K."/>
            <person name="Thomas B.C."/>
            <person name="Malmstrom R."/>
            <person name="Stieglmeier M."/>
            <person name="Klingl A."/>
            <person name="Woyke T."/>
            <person name="Ryan C.M."/>
            <person name="Banfield J.F."/>
        </authorList>
    </citation>
    <scope>NUCLEOTIDE SEQUENCE [LARGE SCALE GENOMIC DNA]</scope>
</reference>
<protein>
    <submittedName>
        <fullName evidence="2">Transcriptional regulator</fullName>
    </submittedName>
</protein>
<proteinExistence type="predicted"/>
<dbReference type="Pfam" id="PF01381">
    <property type="entry name" value="HTH_3"/>
    <property type="match status" value="1"/>
</dbReference>
<feature type="domain" description="HTH cro/C1-type" evidence="1">
    <location>
        <begin position="33"/>
        <end position="89"/>
    </location>
</feature>
<dbReference type="CDD" id="cd00093">
    <property type="entry name" value="HTH_XRE"/>
    <property type="match status" value="1"/>
</dbReference>
<dbReference type="GO" id="GO:0003677">
    <property type="term" value="F:DNA binding"/>
    <property type="evidence" value="ECO:0007669"/>
    <property type="project" value="InterPro"/>
</dbReference>
<dbReference type="Proteomes" id="UP000231407">
    <property type="component" value="Unassembled WGS sequence"/>
</dbReference>
<comment type="caution">
    <text evidence="2">The sequence shown here is derived from an EMBL/GenBank/DDBJ whole genome shotgun (WGS) entry which is preliminary data.</text>
</comment>
<organism evidence="2 3">
    <name type="scientific">Candidatus Shapirobacteria bacterium CG06_land_8_20_14_3_00_40_12</name>
    <dbReference type="NCBI Taxonomy" id="1974881"/>
    <lineage>
        <taxon>Bacteria</taxon>
        <taxon>Candidatus Shapironibacteriota</taxon>
    </lineage>
</organism>
<gene>
    <name evidence="2" type="ORF">COS78_02945</name>
</gene>
<dbReference type="EMBL" id="PEWA01000040">
    <property type="protein sequence ID" value="PIU73313.1"/>
    <property type="molecule type" value="Genomic_DNA"/>
</dbReference>
<dbReference type="InterPro" id="IPR010982">
    <property type="entry name" value="Lambda_DNA-bd_dom_sf"/>
</dbReference>
<dbReference type="PROSITE" id="PS50943">
    <property type="entry name" value="HTH_CROC1"/>
    <property type="match status" value="1"/>
</dbReference>
<dbReference type="SMART" id="SM00530">
    <property type="entry name" value="HTH_XRE"/>
    <property type="match status" value="1"/>
</dbReference>
<evidence type="ECO:0000313" key="2">
    <source>
        <dbReference type="EMBL" id="PIU73313.1"/>
    </source>
</evidence>
<evidence type="ECO:0000259" key="1">
    <source>
        <dbReference type="PROSITE" id="PS50943"/>
    </source>
</evidence>
<dbReference type="InterPro" id="IPR001387">
    <property type="entry name" value="Cro/C1-type_HTH"/>
</dbReference>